<evidence type="ECO:0000256" key="1">
    <source>
        <dbReference type="SAM" id="MobiDB-lite"/>
    </source>
</evidence>
<proteinExistence type="predicted"/>
<evidence type="ECO:0000313" key="3">
    <source>
        <dbReference type="Proteomes" id="UP000230233"/>
    </source>
</evidence>
<reference evidence="3" key="1">
    <citation type="submission" date="2017-10" db="EMBL/GenBank/DDBJ databases">
        <title>Rapid genome shrinkage in a self-fertile nematode reveals novel sperm competition proteins.</title>
        <authorList>
            <person name="Yin D."/>
            <person name="Schwarz E.M."/>
            <person name="Thomas C.G."/>
            <person name="Felde R.L."/>
            <person name="Korf I.F."/>
            <person name="Cutter A.D."/>
            <person name="Schartner C.M."/>
            <person name="Ralston E.J."/>
            <person name="Meyer B.J."/>
            <person name="Haag E.S."/>
        </authorList>
    </citation>
    <scope>NUCLEOTIDE SEQUENCE [LARGE SCALE GENOMIC DNA]</scope>
    <source>
        <strain evidence="3">JU1422</strain>
    </source>
</reference>
<protein>
    <submittedName>
        <fullName evidence="2">Uncharacterized protein</fullName>
    </submittedName>
</protein>
<feature type="region of interest" description="Disordered" evidence="1">
    <location>
        <begin position="1"/>
        <end position="30"/>
    </location>
</feature>
<dbReference type="AlphaFoldDB" id="A0A2G5U6C5"/>
<dbReference type="Proteomes" id="UP000230233">
    <property type="component" value="Chromosome IV"/>
</dbReference>
<feature type="compositionally biased region" description="Basic residues" evidence="1">
    <location>
        <begin position="73"/>
        <end position="82"/>
    </location>
</feature>
<organism evidence="2 3">
    <name type="scientific">Caenorhabditis nigoni</name>
    <dbReference type="NCBI Taxonomy" id="1611254"/>
    <lineage>
        <taxon>Eukaryota</taxon>
        <taxon>Metazoa</taxon>
        <taxon>Ecdysozoa</taxon>
        <taxon>Nematoda</taxon>
        <taxon>Chromadorea</taxon>
        <taxon>Rhabditida</taxon>
        <taxon>Rhabditina</taxon>
        <taxon>Rhabditomorpha</taxon>
        <taxon>Rhabditoidea</taxon>
        <taxon>Rhabditidae</taxon>
        <taxon>Peloderinae</taxon>
        <taxon>Caenorhabditis</taxon>
    </lineage>
</organism>
<sequence length="90" mass="10137">MKGVNKLRPCPRSFLASSPEFPPATLPGDRLSPQPHLVYTSFEFFSVCSSPLLCRMSSGVAENEEEEEEKGIHGWKKKKKSIHLTPKDTY</sequence>
<evidence type="ECO:0000313" key="2">
    <source>
        <dbReference type="EMBL" id="PIC35013.1"/>
    </source>
</evidence>
<dbReference type="EMBL" id="PDUG01000004">
    <property type="protein sequence ID" value="PIC35013.1"/>
    <property type="molecule type" value="Genomic_DNA"/>
</dbReference>
<name>A0A2G5U6C5_9PELO</name>
<feature type="region of interest" description="Disordered" evidence="1">
    <location>
        <begin position="60"/>
        <end position="90"/>
    </location>
</feature>
<accession>A0A2G5U6C5</accession>
<gene>
    <name evidence="2" type="primary">Cnig_chr_IV.g14499</name>
    <name evidence="2" type="ORF">B9Z55_014499</name>
</gene>
<comment type="caution">
    <text evidence="2">The sequence shown here is derived from an EMBL/GenBank/DDBJ whole genome shotgun (WGS) entry which is preliminary data.</text>
</comment>
<keyword evidence="3" id="KW-1185">Reference proteome</keyword>